<dbReference type="EMBL" id="JAAQHG020000001">
    <property type="protein sequence ID" value="KAL1591135.1"/>
    <property type="molecule type" value="Genomic_DNA"/>
</dbReference>
<dbReference type="Proteomes" id="UP000803884">
    <property type="component" value="Unassembled WGS sequence"/>
</dbReference>
<protein>
    <submittedName>
        <fullName evidence="1">Uncharacterized protein</fullName>
    </submittedName>
</protein>
<evidence type="ECO:0000313" key="2">
    <source>
        <dbReference type="Proteomes" id="UP000803884"/>
    </source>
</evidence>
<dbReference type="RefSeq" id="XP_069234240.1">
    <property type="nucleotide sequence ID" value="XM_069368752.1"/>
</dbReference>
<proteinExistence type="predicted"/>
<dbReference type="AlphaFoldDB" id="A0AB34L2B8"/>
<gene>
    <name evidence="1" type="ORF">WHR41_00146</name>
</gene>
<dbReference type="PANTHER" id="PTHR38790">
    <property type="entry name" value="2EXR DOMAIN-CONTAINING PROTEIN-RELATED"/>
    <property type="match status" value="1"/>
</dbReference>
<dbReference type="GeneID" id="96001590"/>
<accession>A0AB34L2B8</accession>
<keyword evidence="2" id="KW-1185">Reference proteome</keyword>
<sequence>MRPSYTSCAEHFRAQKSPRQYKWLPLAAETPTPTMIPGDSPFLRLPTEIRLQIYSLLVLPHEHNDLLPSYEKISASAQDCFDYDRTMPGTTRPATADIHNPTLRLRTIDPLRYDQRSGRVQEQQVRSAYSVHGDRFRARCLGTTYHCVNNSTINEGIGILGTNKQIHSEVAELLYSHYKFDFDTHVEAIVPFLQDLTPFSRSCIRSIRIVKRPLVFEKEFDRCEWANAMQYLSQPECGMNLRSLDLGIVAGRPGLRGWDLVPAYTASDFRTLKSMEGMEWLRELLEIKGLQELNLSTIVEHCPPATNSMAMAGYIRFSASIEHGLSKFLRSEMLA</sequence>
<name>A0AB34L2B8_9PEZI</name>
<comment type="caution">
    <text evidence="1">The sequence shown here is derived from an EMBL/GenBank/DDBJ whole genome shotgun (WGS) entry which is preliminary data.</text>
</comment>
<organism evidence="1 2">
    <name type="scientific">Cladosporium halotolerans</name>
    <dbReference type="NCBI Taxonomy" id="1052096"/>
    <lineage>
        <taxon>Eukaryota</taxon>
        <taxon>Fungi</taxon>
        <taxon>Dikarya</taxon>
        <taxon>Ascomycota</taxon>
        <taxon>Pezizomycotina</taxon>
        <taxon>Dothideomycetes</taxon>
        <taxon>Dothideomycetidae</taxon>
        <taxon>Cladosporiales</taxon>
        <taxon>Cladosporiaceae</taxon>
        <taxon>Cladosporium</taxon>
    </lineage>
</organism>
<evidence type="ECO:0000313" key="1">
    <source>
        <dbReference type="EMBL" id="KAL1591135.1"/>
    </source>
</evidence>
<reference evidence="1 2" key="1">
    <citation type="journal article" date="2020" name="Microbiol. Resour. Announc.">
        <title>Draft Genome Sequence of a Cladosporium Species Isolated from the Mesophotic Ascidian Didemnum maculosum.</title>
        <authorList>
            <person name="Gioti A."/>
            <person name="Siaperas R."/>
            <person name="Nikolaivits E."/>
            <person name="Le Goff G."/>
            <person name="Ouazzani J."/>
            <person name="Kotoulas G."/>
            <person name="Topakas E."/>
        </authorList>
    </citation>
    <scope>NUCLEOTIDE SEQUENCE [LARGE SCALE GENOMIC DNA]</scope>
    <source>
        <strain evidence="1 2">TM138-S3</strain>
    </source>
</reference>